<evidence type="ECO:0000256" key="1">
    <source>
        <dbReference type="ARBA" id="ARBA00022679"/>
    </source>
</evidence>
<dbReference type="PROSITE" id="PS00584">
    <property type="entry name" value="PFKB_KINASES_2"/>
    <property type="match status" value="1"/>
</dbReference>
<dbReference type="InterPro" id="IPR029056">
    <property type="entry name" value="Ribokinase-like"/>
</dbReference>
<name>A0ABT4VW59_9HYPH</name>
<protein>
    <submittedName>
        <fullName evidence="4">Carbohydrate kinase family protein</fullName>
    </submittedName>
</protein>
<dbReference type="SUPFAM" id="SSF53613">
    <property type="entry name" value="Ribokinase-like"/>
    <property type="match status" value="1"/>
</dbReference>
<evidence type="ECO:0000313" key="5">
    <source>
        <dbReference type="Proteomes" id="UP001148313"/>
    </source>
</evidence>
<feature type="domain" description="Carbohydrate kinase PfkB" evidence="3">
    <location>
        <begin position="1"/>
        <end position="290"/>
    </location>
</feature>
<dbReference type="GO" id="GO:0016301">
    <property type="term" value="F:kinase activity"/>
    <property type="evidence" value="ECO:0007669"/>
    <property type="project" value="UniProtKB-KW"/>
</dbReference>
<comment type="caution">
    <text evidence="4">The sequence shown here is derived from an EMBL/GenBank/DDBJ whole genome shotgun (WGS) entry which is preliminary data.</text>
</comment>
<keyword evidence="5" id="KW-1185">Reference proteome</keyword>
<evidence type="ECO:0000313" key="4">
    <source>
        <dbReference type="EMBL" id="MDA4848243.1"/>
    </source>
</evidence>
<dbReference type="RefSeq" id="WP_271092098.1">
    <property type="nucleotide sequence ID" value="NZ_JAPJZH010000020.1"/>
</dbReference>
<evidence type="ECO:0000256" key="2">
    <source>
        <dbReference type="ARBA" id="ARBA00022777"/>
    </source>
</evidence>
<dbReference type="CDD" id="cd01941">
    <property type="entry name" value="YeiC_kinase_like"/>
    <property type="match status" value="1"/>
</dbReference>
<proteinExistence type="predicted"/>
<dbReference type="PANTHER" id="PTHR10584">
    <property type="entry name" value="SUGAR KINASE"/>
    <property type="match status" value="1"/>
</dbReference>
<accession>A0ABT4VW59</accession>
<keyword evidence="1" id="KW-0808">Transferase</keyword>
<sequence>MARIIVLGGAHIDRRATIDGATVPGASNPGRWREEPGGGGFNAARSLARLGHEVAMVSVRGGDRAGEAVGTAMETVGVEDMAQVFLDRATPSYTAILENDGNLLVAVADMDLYDRFVYRQLSRKSIRQAIADANLVLCDANLPAGTIGALAQMTGMNGKPLCAIAISPPKVERLEPAFGGLSMIFMNAAEAAVLCGQDTPPDKWPGKLRERGIARGAISRGEGPVLGFDGTDVFQITPPRIESVVDVTGAGDTLAAAAIHATLNGNAFRAALRYGVAAAGLAVQSADAAPPELNIETVEAALKHVPQAEPFP</sequence>
<evidence type="ECO:0000259" key="3">
    <source>
        <dbReference type="Pfam" id="PF00294"/>
    </source>
</evidence>
<dbReference type="PANTHER" id="PTHR10584:SF166">
    <property type="entry name" value="RIBOKINASE"/>
    <property type="match status" value="1"/>
</dbReference>
<gene>
    <name evidence="4" type="ORF">OOZ53_22995</name>
</gene>
<reference evidence="4" key="1">
    <citation type="submission" date="2022-11" db="EMBL/GenBank/DDBJ databases">
        <title>Hoeflea poritis sp. nov., isolated from scleractinian coral Porites lutea.</title>
        <authorList>
            <person name="Zhang G."/>
            <person name="Wei Q."/>
            <person name="Cai L."/>
        </authorList>
    </citation>
    <scope>NUCLEOTIDE SEQUENCE</scope>
    <source>
        <strain evidence="4">E7-10</strain>
    </source>
</reference>
<keyword evidence="2 4" id="KW-0418">Kinase</keyword>
<dbReference type="Pfam" id="PF00294">
    <property type="entry name" value="PfkB"/>
    <property type="match status" value="1"/>
</dbReference>
<organism evidence="4 5">
    <name type="scientific">Hoeflea poritis</name>
    <dbReference type="NCBI Taxonomy" id="2993659"/>
    <lineage>
        <taxon>Bacteria</taxon>
        <taxon>Pseudomonadati</taxon>
        <taxon>Pseudomonadota</taxon>
        <taxon>Alphaproteobacteria</taxon>
        <taxon>Hyphomicrobiales</taxon>
        <taxon>Rhizobiaceae</taxon>
        <taxon>Hoeflea</taxon>
    </lineage>
</organism>
<dbReference type="InterPro" id="IPR002173">
    <property type="entry name" value="Carboh/pur_kinase_PfkB_CS"/>
</dbReference>
<dbReference type="EMBL" id="JAPJZH010000020">
    <property type="protein sequence ID" value="MDA4848243.1"/>
    <property type="molecule type" value="Genomic_DNA"/>
</dbReference>
<dbReference type="InterPro" id="IPR011611">
    <property type="entry name" value="PfkB_dom"/>
</dbReference>
<dbReference type="Proteomes" id="UP001148313">
    <property type="component" value="Unassembled WGS sequence"/>
</dbReference>
<dbReference type="Gene3D" id="3.40.1190.20">
    <property type="match status" value="1"/>
</dbReference>